<comment type="caution">
    <text evidence="4">The sequence shown here is derived from an EMBL/GenBank/DDBJ whole genome shotgun (WGS) entry which is preliminary data.</text>
</comment>
<dbReference type="Gene3D" id="2.40.260.10">
    <property type="entry name" value="Sortase"/>
    <property type="match status" value="1"/>
</dbReference>
<dbReference type="CDD" id="cd05830">
    <property type="entry name" value="Sortase_E"/>
    <property type="match status" value="1"/>
</dbReference>
<keyword evidence="3" id="KW-0812">Transmembrane</keyword>
<feature type="region of interest" description="Disordered" evidence="2">
    <location>
        <begin position="1"/>
        <end position="40"/>
    </location>
</feature>
<organism evidence="4 5">
    <name type="scientific">Luethyella okanaganae</name>
    <dbReference type="NCBI Taxonomy" id="69372"/>
    <lineage>
        <taxon>Bacteria</taxon>
        <taxon>Bacillati</taxon>
        <taxon>Actinomycetota</taxon>
        <taxon>Actinomycetes</taxon>
        <taxon>Micrococcales</taxon>
        <taxon>Microbacteriaceae</taxon>
        <taxon>Luethyella</taxon>
    </lineage>
</organism>
<reference evidence="5" key="1">
    <citation type="journal article" date="2019" name="Int. J. Syst. Evol. Microbiol.">
        <title>The Global Catalogue of Microorganisms (GCM) 10K type strain sequencing project: providing services to taxonomists for standard genome sequencing and annotation.</title>
        <authorList>
            <consortium name="The Broad Institute Genomics Platform"/>
            <consortium name="The Broad Institute Genome Sequencing Center for Infectious Disease"/>
            <person name="Wu L."/>
            <person name="Ma J."/>
        </authorList>
    </citation>
    <scope>NUCLEOTIDE SEQUENCE [LARGE SCALE GENOMIC DNA]</scope>
    <source>
        <strain evidence="5">CCUG 43304</strain>
    </source>
</reference>
<sequence length="288" mass="31005">MTGTTEGPIPARRDPEGTGRPDAASVRHGGGRRSARRPPRARRRVSLVGVLGELLITGGVLVLLFLGWKLWWNDWIMAGQQADAAATQSQTWIEQARATADPSPDPAAPIDYGPPVIGRVPGDAEIFGVLYVPRYGPDYQRNIAEGVGLNVLNSTRLGVGRYPSTQMPGEVGNFALAAHRSAYGGGMHLINELQLGDAIYVQTPDGYYTYRFRDLEYVQPTAVEVLAPVPGRPNVAPTDRLITLTTCNPFYSTAERIIAYGVFESWQPLSAGPPAEIAQQVAAQAKGG</sequence>
<evidence type="ECO:0000313" key="5">
    <source>
        <dbReference type="Proteomes" id="UP001596306"/>
    </source>
</evidence>
<feature type="transmembrane region" description="Helical" evidence="3">
    <location>
        <begin position="45"/>
        <end position="68"/>
    </location>
</feature>
<evidence type="ECO:0000313" key="4">
    <source>
        <dbReference type="EMBL" id="MFC6356310.1"/>
    </source>
</evidence>
<evidence type="ECO:0000256" key="1">
    <source>
        <dbReference type="ARBA" id="ARBA00022801"/>
    </source>
</evidence>
<feature type="compositionally biased region" description="Basic residues" evidence="2">
    <location>
        <begin position="29"/>
        <end position="40"/>
    </location>
</feature>
<dbReference type="InterPro" id="IPR042003">
    <property type="entry name" value="Sortase_E"/>
</dbReference>
<protein>
    <submittedName>
        <fullName evidence="4">Class E sortase</fullName>
    </submittedName>
</protein>
<dbReference type="Proteomes" id="UP001596306">
    <property type="component" value="Unassembled WGS sequence"/>
</dbReference>
<keyword evidence="3" id="KW-0472">Membrane</keyword>
<dbReference type="InterPro" id="IPR005754">
    <property type="entry name" value="Sortase"/>
</dbReference>
<keyword evidence="1" id="KW-0378">Hydrolase</keyword>
<evidence type="ECO:0000256" key="3">
    <source>
        <dbReference type="SAM" id="Phobius"/>
    </source>
</evidence>
<dbReference type="EMBL" id="JBHSTP010000002">
    <property type="protein sequence ID" value="MFC6356310.1"/>
    <property type="molecule type" value="Genomic_DNA"/>
</dbReference>
<dbReference type="InterPro" id="IPR023365">
    <property type="entry name" value="Sortase_dom-sf"/>
</dbReference>
<gene>
    <name evidence="4" type="ORF">ACFQB0_09340</name>
</gene>
<keyword evidence="3" id="KW-1133">Transmembrane helix</keyword>
<keyword evidence="5" id="KW-1185">Reference proteome</keyword>
<dbReference type="Pfam" id="PF04203">
    <property type="entry name" value="Sortase"/>
    <property type="match status" value="1"/>
</dbReference>
<dbReference type="InterPro" id="IPR053465">
    <property type="entry name" value="Sortase_Class_E"/>
</dbReference>
<proteinExistence type="predicted"/>
<dbReference type="RefSeq" id="WP_386730542.1">
    <property type="nucleotide sequence ID" value="NZ_JBHSTP010000002.1"/>
</dbReference>
<dbReference type="SUPFAM" id="SSF63817">
    <property type="entry name" value="Sortase"/>
    <property type="match status" value="1"/>
</dbReference>
<accession>A0ABW1VGV6</accession>
<name>A0ABW1VGV6_9MICO</name>
<evidence type="ECO:0000256" key="2">
    <source>
        <dbReference type="SAM" id="MobiDB-lite"/>
    </source>
</evidence>
<dbReference type="NCBIfam" id="NF033747">
    <property type="entry name" value="class_E_sortase"/>
    <property type="match status" value="1"/>
</dbReference>